<sequence>MCCFLRASPCVSVYLHSILRNHTAHACEGEMLIIKCPSRTSVSVLSAFYGRRVPYKYLCPSANANATTEDTECTSSVALEKVLSECQDQQSCHIPVLTPVFGPDPCPLTTKYLLVSYKCRPGKPLSNKTKSAKLLVCENERLRLACKNETVLAIYSATFGHLNTLTLTKFMYLFSWSLKVSRRCHGRANCSVLADTQTFGDPCFPGTRKHLRVSFTCVPRYLLEDVGRGSTDPFLISDYTHGKTSKDFSTRLVGFSRPQNVFVTNSLEMIEKMLGLPERVALYFVSGICAGLVFLLCLFGLRSTLVRDVKGLISDLNDELKAARRKKKELMDDLFDQEVSDTSSFRRLTQSYRTADVFSPAALTVELVERDVQQTRDLSNGDIWPQLDSSPYAIHKIITYNN</sequence>
<feature type="domain" description="SUEL-type lectin" evidence="10">
    <location>
        <begin position="26"/>
        <end position="120"/>
    </location>
</feature>
<feature type="domain" description="SUEL-type lectin" evidence="10">
    <location>
        <begin position="136"/>
        <end position="218"/>
    </location>
</feature>
<dbReference type="InterPro" id="IPR039500">
    <property type="entry name" value="EVA1_dom"/>
</dbReference>
<evidence type="ECO:0000256" key="8">
    <source>
        <dbReference type="SAM" id="Coils"/>
    </source>
</evidence>
<accession>A0A3Q2ZAT9</accession>
<reference evidence="11" key="2">
    <citation type="submission" date="2025-09" db="UniProtKB">
        <authorList>
            <consortium name="Ensembl"/>
        </authorList>
    </citation>
    <scope>IDENTIFICATION</scope>
</reference>
<evidence type="ECO:0000256" key="9">
    <source>
        <dbReference type="SAM" id="Phobius"/>
    </source>
</evidence>
<feature type="transmembrane region" description="Helical" evidence="9">
    <location>
        <begin position="280"/>
        <end position="301"/>
    </location>
</feature>
<keyword evidence="12" id="KW-1185">Reference proteome</keyword>
<dbReference type="InterPro" id="IPR043159">
    <property type="entry name" value="Lectin_gal-bd_sf"/>
</dbReference>
<dbReference type="CDD" id="cd22828">
    <property type="entry name" value="Gal_Rha_Lectin_EVA1_EVA1C_rpt1"/>
    <property type="match status" value="1"/>
</dbReference>
<dbReference type="Proteomes" id="UP000264800">
    <property type="component" value="Unplaced"/>
</dbReference>
<dbReference type="Gene3D" id="2.60.120.740">
    <property type="match status" value="2"/>
</dbReference>
<keyword evidence="6 9" id="KW-1133">Transmembrane helix</keyword>
<evidence type="ECO:0000313" key="12">
    <source>
        <dbReference type="Proteomes" id="UP000264800"/>
    </source>
</evidence>
<keyword evidence="8" id="KW-0175">Coiled coil</keyword>
<name>A0A3Q2ZAT9_KRYMA</name>
<keyword evidence="3 9" id="KW-0812">Transmembrane</keyword>
<dbReference type="GO" id="GO:0030246">
    <property type="term" value="F:carbohydrate binding"/>
    <property type="evidence" value="ECO:0007669"/>
    <property type="project" value="UniProtKB-KW"/>
</dbReference>
<organism evidence="11 12">
    <name type="scientific">Kryptolebias marmoratus</name>
    <name type="common">Mangrove killifish</name>
    <name type="synonym">Rivulus marmoratus</name>
    <dbReference type="NCBI Taxonomy" id="37003"/>
    <lineage>
        <taxon>Eukaryota</taxon>
        <taxon>Metazoa</taxon>
        <taxon>Chordata</taxon>
        <taxon>Craniata</taxon>
        <taxon>Vertebrata</taxon>
        <taxon>Euteleostomi</taxon>
        <taxon>Actinopterygii</taxon>
        <taxon>Neopterygii</taxon>
        <taxon>Teleostei</taxon>
        <taxon>Neoteleostei</taxon>
        <taxon>Acanthomorphata</taxon>
        <taxon>Ovalentaria</taxon>
        <taxon>Atherinomorphae</taxon>
        <taxon>Cyprinodontiformes</taxon>
        <taxon>Rivulidae</taxon>
        <taxon>Kryptolebias</taxon>
    </lineage>
</organism>
<evidence type="ECO:0000256" key="7">
    <source>
        <dbReference type="ARBA" id="ARBA00023136"/>
    </source>
</evidence>
<dbReference type="AlphaFoldDB" id="A0A3Q2ZAT9"/>
<keyword evidence="4" id="KW-0430">Lectin</keyword>
<evidence type="ECO:0000259" key="10">
    <source>
        <dbReference type="PROSITE" id="PS50228"/>
    </source>
</evidence>
<reference evidence="11" key="1">
    <citation type="submission" date="2025-08" db="UniProtKB">
        <authorList>
            <consortium name="Ensembl"/>
        </authorList>
    </citation>
    <scope>IDENTIFICATION</scope>
</reference>
<comment type="subcellular location">
    <subcellularLocation>
        <location evidence="1">Membrane</location>
        <topology evidence="1">Single-pass membrane protein</topology>
    </subcellularLocation>
</comment>
<dbReference type="Ensembl" id="ENSKMAT00000000741.1">
    <property type="protein sequence ID" value="ENSKMAP00000000711.1"/>
    <property type="gene ID" value="ENSKMAG00000000526.1"/>
</dbReference>
<evidence type="ECO:0000256" key="6">
    <source>
        <dbReference type="ARBA" id="ARBA00022989"/>
    </source>
</evidence>
<proteinExistence type="inferred from homology"/>
<keyword evidence="7 9" id="KW-0472">Membrane</keyword>
<dbReference type="Pfam" id="PF02140">
    <property type="entry name" value="SUEL_Lectin"/>
    <property type="match status" value="2"/>
</dbReference>
<evidence type="ECO:0000256" key="5">
    <source>
        <dbReference type="ARBA" id="ARBA00022737"/>
    </source>
</evidence>
<dbReference type="OMA" id="SDYTHGW"/>
<feature type="coiled-coil region" evidence="8">
    <location>
        <begin position="306"/>
        <end position="337"/>
    </location>
</feature>
<dbReference type="GeneTree" id="ENSGT00940000163305"/>
<evidence type="ECO:0000256" key="4">
    <source>
        <dbReference type="ARBA" id="ARBA00022734"/>
    </source>
</evidence>
<dbReference type="InterPro" id="IPR000922">
    <property type="entry name" value="Lectin_gal-bd_dom"/>
</dbReference>
<dbReference type="Pfam" id="PF14851">
    <property type="entry name" value="FAM176"/>
    <property type="match status" value="1"/>
</dbReference>
<comment type="similarity">
    <text evidence="2">Belongs to the EVA1 family.</text>
</comment>
<protein>
    <submittedName>
        <fullName evidence="11">Si:ch73-335m24.2</fullName>
    </submittedName>
</protein>
<dbReference type="PROSITE" id="PS50228">
    <property type="entry name" value="SUEL_LECTIN"/>
    <property type="match status" value="2"/>
</dbReference>
<dbReference type="PANTHER" id="PTHR46780">
    <property type="entry name" value="PROTEIN EVA-1"/>
    <property type="match status" value="1"/>
</dbReference>
<dbReference type="GO" id="GO:0016020">
    <property type="term" value="C:membrane"/>
    <property type="evidence" value="ECO:0007669"/>
    <property type="project" value="UniProtKB-SubCell"/>
</dbReference>
<evidence type="ECO:0000313" key="11">
    <source>
        <dbReference type="Ensembl" id="ENSKMAP00000000711.1"/>
    </source>
</evidence>
<dbReference type="CDD" id="cd22829">
    <property type="entry name" value="Gal_Rha_Lectin_EVA1_EVA1C_rpt2"/>
    <property type="match status" value="1"/>
</dbReference>
<keyword evidence="5" id="KW-0677">Repeat</keyword>
<evidence type="ECO:0000256" key="3">
    <source>
        <dbReference type="ARBA" id="ARBA00022692"/>
    </source>
</evidence>
<evidence type="ECO:0000256" key="1">
    <source>
        <dbReference type="ARBA" id="ARBA00004167"/>
    </source>
</evidence>
<evidence type="ECO:0000256" key="2">
    <source>
        <dbReference type="ARBA" id="ARBA00006023"/>
    </source>
</evidence>